<evidence type="ECO:0000256" key="2">
    <source>
        <dbReference type="ARBA" id="ARBA00022448"/>
    </source>
</evidence>
<dbReference type="PANTHER" id="PTHR30043">
    <property type="entry name" value="PHOSPHONATES TRANSPORT SYSTEM PERMEASE PROTEIN"/>
    <property type="match status" value="1"/>
</dbReference>
<organism evidence="9 10">
    <name type="scientific">Leptotrichia trevisanii</name>
    <dbReference type="NCBI Taxonomy" id="109328"/>
    <lineage>
        <taxon>Bacteria</taxon>
        <taxon>Fusobacteriati</taxon>
        <taxon>Fusobacteriota</taxon>
        <taxon>Fusobacteriia</taxon>
        <taxon>Fusobacteriales</taxon>
        <taxon>Leptotrichiaceae</taxon>
        <taxon>Leptotrichia</taxon>
    </lineage>
</organism>
<keyword evidence="2 7" id="KW-0813">Transport</keyword>
<name>A0A510K408_9FUSO</name>
<keyword evidence="5 7" id="KW-1133">Transmembrane helix</keyword>
<evidence type="ECO:0000256" key="7">
    <source>
        <dbReference type="RuleBase" id="RU363032"/>
    </source>
</evidence>
<evidence type="ECO:0000313" key="9">
    <source>
        <dbReference type="EMBL" id="BBM46316.1"/>
    </source>
</evidence>
<dbReference type="CDD" id="cd06261">
    <property type="entry name" value="TM_PBP2"/>
    <property type="match status" value="1"/>
</dbReference>
<dbReference type="PANTHER" id="PTHR30043:SF1">
    <property type="entry name" value="ABC TRANSPORT SYSTEM PERMEASE PROTEIN P69"/>
    <property type="match status" value="1"/>
</dbReference>
<evidence type="ECO:0000256" key="3">
    <source>
        <dbReference type="ARBA" id="ARBA00022475"/>
    </source>
</evidence>
<dbReference type="AlphaFoldDB" id="A0A510K408"/>
<dbReference type="EMBL" id="AP019831">
    <property type="protein sequence ID" value="BBM46316.1"/>
    <property type="molecule type" value="Genomic_DNA"/>
</dbReference>
<feature type="transmembrane region" description="Helical" evidence="7">
    <location>
        <begin position="208"/>
        <end position="228"/>
    </location>
</feature>
<dbReference type="RefSeq" id="WP_232056086.1">
    <property type="nucleotide sequence ID" value="NZ_AP019831.1"/>
</dbReference>
<dbReference type="InterPro" id="IPR035906">
    <property type="entry name" value="MetI-like_sf"/>
</dbReference>
<keyword evidence="10" id="KW-1185">Reference proteome</keyword>
<dbReference type="Pfam" id="PF00528">
    <property type="entry name" value="BPD_transp_1"/>
    <property type="match status" value="1"/>
</dbReference>
<dbReference type="Proteomes" id="UP000422644">
    <property type="component" value="Chromosome"/>
</dbReference>
<evidence type="ECO:0000256" key="1">
    <source>
        <dbReference type="ARBA" id="ARBA00004651"/>
    </source>
</evidence>
<evidence type="ECO:0000256" key="5">
    <source>
        <dbReference type="ARBA" id="ARBA00022989"/>
    </source>
</evidence>
<reference evidence="9 10" key="1">
    <citation type="submission" date="2019-07" db="EMBL/GenBank/DDBJ databases">
        <title>Complete Genome Sequence of Leptotrichia trevisanii Strain JMUB3870.</title>
        <authorList>
            <person name="Watanabe S."/>
            <person name="Cui L."/>
        </authorList>
    </citation>
    <scope>NUCLEOTIDE SEQUENCE [LARGE SCALE GENOMIC DNA]</scope>
    <source>
        <strain evidence="9 10">JMUB3870</strain>
    </source>
</reference>
<dbReference type="Gene3D" id="1.10.3720.10">
    <property type="entry name" value="MetI-like"/>
    <property type="match status" value="1"/>
</dbReference>
<evidence type="ECO:0000259" key="8">
    <source>
        <dbReference type="PROSITE" id="PS50928"/>
    </source>
</evidence>
<dbReference type="InterPro" id="IPR000515">
    <property type="entry name" value="MetI-like"/>
</dbReference>
<dbReference type="PROSITE" id="PS50928">
    <property type="entry name" value="ABC_TM1"/>
    <property type="match status" value="1"/>
</dbReference>
<keyword evidence="4 7" id="KW-0812">Transmembrane</keyword>
<evidence type="ECO:0000256" key="6">
    <source>
        <dbReference type="ARBA" id="ARBA00023136"/>
    </source>
</evidence>
<evidence type="ECO:0000256" key="4">
    <source>
        <dbReference type="ARBA" id="ARBA00022692"/>
    </source>
</evidence>
<comment type="subcellular location">
    <subcellularLocation>
        <location evidence="1 7">Cell membrane</location>
        <topology evidence="1 7">Multi-pass membrane protein</topology>
    </subcellularLocation>
</comment>
<dbReference type="GO" id="GO:0055085">
    <property type="term" value="P:transmembrane transport"/>
    <property type="evidence" value="ECO:0007669"/>
    <property type="project" value="InterPro"/>
</dbReference>
<feature type="transmembrane region" description="Helical" evidence="7">
    <location>
        <begin position="240"/>
        <end position="261"/>
    </location>
</feature>
<feature type="transmembrane region" description="Helical" evidence="7">
    <location>
        <begin position="112"/>
        <end position="135"/>
    </location>
</feature>
<feature type="transmembrane region" description="Helical" evidence="7">
    <location>
        <begin position="70"/>
        <end position="100"/>
    </location>
</feature>
<sequence>MEKIRIKKLTKSKIYLYITLSLLSIITIYTLVTMDFGGVNIGEATGHFFKDLGTMFFSPKLSERNTFNQILFSLAVTIALAALTTIIGSFIALFLSFFAAQNLSGRYISRTIKLGISFIRAIPTILWVMVFSVVANVGVEAAIIGMTFHSVAYLVKAYSESIEEIDNGIIEALRATGASFWKIIFQAVLPSTITSLLSWTFIRFEINFTNAVLVGAAAGAGGIGYDMFMSGSMYFDIREIGVFVYLIFGVAIILELISYLLKRKYLKN</sequence>
<feature type="transmembrane region" description="Helical" evidence="7">
    <location>
        <begin position="14"/>
        <end position="32"/>
    </location>
</feature>
<feature type="domain" description="ABC transmembrane type-1" evidence="8">
    <location>
        <begin position="74"/>
        <end position="258"/>
    </location>
</feature>
<keyword evidence="6 7" id="KW-0472">Membrane</keyword>
<evidence type="ECO:0000313" key="10">
    <source>
        <dbReference type="Proteomes" id="UP000422644"/>
    </source>
</evidence>
<gene>
    <name evidence="9" type="ORF">JMUB3870_2461</name>
</gene>
<accession>A0A510K408</accession>
<dbReference type="SUPFAM" id="SSF161098">
    <property type="entry name" value="MetI-like"/>
    <property type="match status" value="1"/>
</dbReference>
<comment type="similarity">
    <text evidence="7">Belongs to the binding-protein-dependent transport system permease family.</text>
</comment>
<proteinExistence type="inferred from homology"/>
<protein>
    <submittedName>
        <fullName evidence="9">Binding-protein-dependent transport system innermembrane protein</fullName>
    </submittedName>
</protein>
<dbReference type="GO" id="GO:0005886">
    <property type="term" value="C:plasma membrane"/>
    <property type="evidence" value="ECO:0007669"/>
    <property type="project" value="UniProtKB-SubCell"/>
</dbReference>
<keyword evidence="3" id="KW-1003">Cell membrane</keyword>
<feature type="transmembrane region" description="Helical" evidence="7">
    <location>
        <begin position="180"/>
        <end position="202"/>
    </location>
</feature>